<dbReference type="EMBL" id="JACHDE010000022">
    <property type="protein sequence ID" value="MBB5404685.1"/>
    <property type="molecule type" value="Genomic_DNA"/>
</dbReference>
<organism evidence="1 2">
    <name type="scientific">Paraburkholderia youngii</name>
    <dbReference type="NCBI Taxonomy" id="2782701"/>
    <lineage>
        <taxon>Bacteria</taxon>
        <taxon>Pseudomonadati</taxon>
        <taxon>Pseudomonadota</taxon>
        <taxon>Betaproteobacteria</taxon>
        <taxon>Burkholderiales</taxon>
        <taxon>Burkholderiaceae</taxon>
        <taxon>Paraburkholderia</taxon>
    </lineage>
</organism>
<proteinExistence type="predicted"/>
<sequence length="65" mass="6571">MKGAAMVARSIGASPKASCARDGGAGEDVDAYLKFESLPGSGSAIKLRVLETDGHADGLIIPALR</sequence>
<evidence type="ECO:0000313" key="2">
    <source>
        <dbReference type="Proteomes" id="UP000592820"/>
    </source>
</evidence>
<protein>
    <submittedName>
        <fullName evidence="1">Uncharacterized protein</fullName>
    </submittedName>
</protein>
<reference evidence="1 2" key="1">
    <citation type="submission" date="2020-08" db="EMBL/GenBank/DDBJ databases">
        <title>Genomic Encyclopedia of Type Strains, Phase IV (KMG-V): Genome sequencing to study the core and pangenomes of soil and plant-associated prokaryotes.</title>
        <authorList>
            <person name="Whitman W."/>
        </authorList>
    </citation>
    <scope>NUCLEOTIDE SEQUENCE [LARGE SCALE GENOMIC DNA]</scope>
    <source>
        <strain evidence="1 2">JPY162</strain>
    </source>
</reference>
<accession>A0A7W8P6Y0</accession>
<dbReference type="AlphaFoldDB" id="A0A7W8P6Y0"/>
<evidence type="ECO:0000313" key="1">
    <source>
        <dbReference type="EMBL" id="MBB5404685.1"/>
    </source>
</evidence>
<name>A0A7W8P6Y0_9BURK</name>
<dbReference type="Proteomes" id="UP000592820">
    <property type="component" value="Unassembled WGS sequence"/>
</dbReference>
<gene>
    <name evidence="1" type="ORF">HDG41_006781</name>
</gene>
<comment type="caution">
    <text evidence="1">The sequence shown here is derived from an EMBL/GenBank/DDBJ whole genome shotgun (WGS) entry which is preliminary data.</text>
</comment>